<dbReference type="GO" id="GO:0003810">
    <property type="term" value="F:protein-glutamine gamma-glutamyltransferase activity"/>
    <property type="evidence" value="ECO:0007669"/>
    <property type="project" value="UniProtKB-EC"/>
</dbReference>
<keyword evidence="4" id="KW-0012">Acyltransferase</keyword>
<keyword evidence="2" id="KW-0472">Membrane</keyword>
<dbReference type="RefSeq" id="WP_068131643.1">
    <property type="nucleotide sequence ID" value="NZ_CP042914.1"/>
</dbReference>
<dbReference type="PANTHER" id="PTHR42736">
    <property type="entry name" value="PROTEIN-GLUTAMINE GAMMA-GLUTAMYLTRANSFERASE"/>
    <property type="match status" value="1"/>
</dbReference>
<feature type="transmembrane region" description="Helical" evidence="2">
    <location>
        <begin position="59"/>
        <end position="78"/>
    </location>
</feature>
<dbReference type="InterPro" id="IPR002931">
    <property type="entry name" value="Transglutaminase-like"/>
</dbReference>
<dbReference type="Pfam" id="PF13559">
    <property type="entry name" value="DUF4129"/>
    <property type="match status" value="1"/>
</dbReference>
<feature type="transmembrane region" description="Helical" evidence="2">
    <location>
        <begin position="651"/>
        <end position="673"/>
    </location>
</feature>
<feature type="region of interest" description="Disordered" evidence="1">
    <location>
        <begin position="766"/>
        <end position="798"/>
    </location>
</feature>
<dbReference type="Gene3D" id="3.10.620.30">
    <property type="match status" value="1"/>
</dbReference>
<evidence type="ECO:0000313" key="5">
    <source>
        <dbReference type="Proteomes" id="UP000325286"/>
    </source>
</evidence>
<dbReference type="OrthoDB" id="9804872at2"/>
<keyword evidence="2" id="KW-1133">Transmembrane helix</keyword>
<evidence type="ECO:0000313" key="4">
    <source>
        <dbReference type="EMBL" id="QEG42343.1"/>
    </source>
</evidence>
<keyword evidence="4" id="KW-0808">Transferase</keyword>
<keyword evidence="5" id="KW-1185">Reference proteome</keyword>
<feature type="transmembrane region" description="Helical" evidence="2">
    <location>
        <begin position="7"/>
        <end position="25"/>
    </location>
</feature>
<protein>
    <submittedName>
        <fullName evidence="4">Protein-glutamine gamma-glutamyltransferase</fullName>
        <ecNumber evidence="4">2.3.2.13</ecNumber>
    </submittedName>
</protein>
<name>A0A5B9R7D6_9BACT</name>
<keyword evidence="2" id="KW-0812">Transmembrane</keyword>
<evidence type="ECO:0000256" key="1">
    <source>
        <dbReference type="SAM" id="MobiDB-lite"/>
    </source>
</evidence>
<reference evidence="4 5" key="1">
    <citation type="submission" date="2019-08" db="EMBL/GenBank/DDBJ databases">
        <title>Deep-cultivation of Planctomycetes and their phenomic and genomic characterization uncovers novel biology.</title>
        <authorList>
            <person name="Wiegand S."/>
            <person name="Jogler M."/>
            <person name="Boedeker C."/>
            <person name="Pinto D."/>
            <person name="Vollmers J."/>
            <person name="Rivas-Marin E."/>
            <person name="Kohn T."/>
            <person name="Peeters S.H."/>
            <person name="Heuer A."/>
            <person name="Rast P."/>
            <person name="Oberbeckmann S."/>
            <person name="Bunk B."/>
            <person name="Jeske O."/>
            <person name="Meyerdierks A."/>
            <person name="Storesund J.E."/>
            <person name="Kallscheuer N."/>
            <person name="Luecker S."/>
            <person name="Lage O.M."/>
            <person name="Pohl T."/>
            <person name="Merkel B.J."/>
            <person name="Hornburger P."/>
            <person name="Mueller R.-W."/>
            <person name="Bruemmer F."/>
            <person name="Labrenz M."/>
            <person name="Spormann A.M."/>
            <person name="Op den Camp H."/>
            <person name="Overmann J."/>
            <person name="Amann R."/>
            <person name="Jetten M.S.M."/>
            <person name="Mascher T."/>
            <person name="Medema M.H."/>
            <person name="Devos D.P."/>
            <person name="Kaster A.-K."/>
            <person name="Ovreas L."/>
            <person name="Rohde M."/>
            <person name="Galperin M.Y."/>
            <person name="Jogler C."/>
        </authorList>
    </citation>
    <scope>NUCLEOTIDE SEQUENCE [LARGE SCALE GENOMIC DNA]</scope>
    <source>
        <strain evidence="4 5">UC8</strain>
    </source>
</reference>
<dbReference type="InterPro" id="IPR052901">
    <property type="entry name" value="Bact_TGase-like"/>
</dbReference>
<dbReference type="SMART" id="SM00460">
    <property type="entry name" value="TGc"/>
    <property type="match status" value="1"/>
</dbReference>
<feature type="transmembrane region" description="Helical" evidence="2">
    <location>
        <begin position="31"/>
        <end position="50"/>
    </location>
</feature>
<dbReference type="InterPro" id="IPR021878">
    <property type="entry name" value="TgpA_N"/>
</dbReference>
<feature type="transmembrane region" description="Helical" evidence="2">
    <location>
        <begin position="198"/>
        <end position="217"/>
    </location>
</feature>
<feature type="compositionally biased region" description="Basic and acidic residues" evidence="1">
    <location>
        <begin position="788"/>
        <end position="798"/>
    </location>
</feature>
<dbReference type="Pfam" id="PF01841">
    <property type="entry name" value="Transglut_core"/>
    <property type="match status" value="1"/>
</dbReference>
<feature type="domain" description="Transglutaminase-like" evidence="3">
    <location>
        <begin position="489"/>
        <end position="576"/>
    </location>
</feature>
<dbReference type="Proteomes" id="UP000325286">
    <property type="component" value="Chromosome"/>
</dbReference>
<organism evidence="4 5">
    <name type="scientific">Roseimaritima ulvae</name>
    <dbReference type="NCBI Taxonomy" id="980254"/>
    <lineage>
        <taxon>Bacteria</taxon>
        <taxon>Pseudomonadati</taxon>
        <taxon>Planctomycetota</taxon>
        <taxon>Planctomycetia</taxon>
        <taxon>Pirellulales</taxon>
        <taxon>Pirellulaceae</taxon>
        <taxon>Roseimaritima</taxon>
    </lineage>
</organism>
<dbReference type="EMBL" id="CP042914">
    <property type="protein sequence ID" value="QEG42343.1"/>
    <property type="molecule type" value="Genomic_DNA"/>
</dbReference>
<dbReference type="EC" id="2.3.2.13" evidence="4"/>
<dbReference type="AlphaFoldDB" id="A0A5B9R7D6"/>
<feature type="transmembrane region" description="Helical" evidence="2">
    <location>
        <begin position="133"/>
        <end position="151"/>
    </location>
</feature>
<gene>
    <name evidence="4" type="primary">tgpA</name>
    <name evidence="4" type="ORF">UC8_43770</name>
</gene>
<dbReference type="InterPro" id="IPR025403">
    <property type="entry name" value="TgpA-like_C"/>
</dbReference>
<proteinExistence type="predicted"/>
<dbReference type="Pfam" id="PF11992">
    <property type="entry name" value="TgpA_N"/>
    <property type="match status" value="1"/>
</dbReference>
<dbReference type="PANTHER" id="PTHR42736:SF1">
    <property type="entry name" value="PROTEIN-GLUTAMINE GAMMA-GLUTAMYLTRANSFERASE"/>
    <property type="match status" value="1"/>
</dbReference>
<accession>A0A5B9R7D6</accession>
<evidence type="ECO:0000256" key="2">
    <source>
        <dbReference type="SAM" id="Phobius"/>
    </source>
</evidence>
<dbReference type="KEGG" id="rul:UC8_43770"/>
<dbReference type="SUPFAM" id="SSF54001">
    <property type="entry name" value="Cysteine proteinases"/>
    <property type="match status" value="1"/>
</dbReference>
<dbReference type="InterPro" id="IPR038765">
    <property type="entry name" value="Papain-like_cys_pep_sf"/>
</dbReference>
<evidence type="ECO:0000259" key="3">
    <source>
        <dbReference type="SMART" id="SM00460"/>
    </source>
</evidence>
<sequence length="798" mass="88670">MQRLEATLKVHFALLAALSGLILGFSDESGALTVIAVCSSVFAFVFVDWLKLFALPPALGYLAMGLIAVYCIGKFIPLTPASNQQLLAVAQLLVLVQAVLMLQAKSRRTFEQIGIFSLLEIVVAAVFNHALTFALLLIPIAVLGIRAMVLLQAYSVSLPLWAEEPPDKPSAGRSWIKTRSPSTVRAVTSAARRLPRSAIVSLGPAVLLVALVFFYAIPRTAESDGIGLGGAPQVGFSDTVTLNQIGHLQQNPAIVMRVKLQDADKGTAYQLSDSLYLRGRTLNLYDFRFGSGNWRSTSMPRGMDGQRLPPEFQPSRTTDQLFYDRVNVEVSQQPQNTRTAFSVPPYYRLQHSPPVRHTVERWLMTRVDNELETARSRVSYRYGTHAFRNGRQLPMLRAYALGEEDYALRREQRSRRTWWRDNSGYDPERLPELTRTAQGVVDSMAPGARLPYHKAMRLNQYVTQEAGLRYTLDLNFPRREHIDPVEEFLTINRGGHCQYFASTLALMLRSQGIPSRLVIGYKTEEYSPYGEHYIVRQSHAHVWVEAFLEEEQVPKEKPTYGQPATGPVWLRLDPTPGSDGESQGQVTQAMDFAQGMWEKWVLDMGGRQQEGSLAGGDVGESLSPVFAGMAERLKGIRRGELGGGALAGGNWFSWPAAAAGVVGTLLLLLVLRVRLPQVLLRRRAAVASPLVSNQPQLDFFTELCNLLRPLGVQRQASQTPREFVKQALHSMGPDHSPSLVRPLQTLTNRYYAIRFGNLPAAAAQDPEVGQALEQVRRGVPQPQVTQEELPREDGERPA</sequence>